<evidence type="ECO:0000313" key="12">
    <source>
        <dbReference type="Proteomes" id="UP000526942"/>
    </source>
</evidence>
<evidence type="ECO:0000313" key="11">
    <source>
        <dbReference type="EMBL" id="NXK01034.1"/>
    </source>
</evidence>
<accession>A0A7L0FZW0</accession>
<dbReference type="EC" id="3.1.26.4" evidence="2"/>
<keyword evidence="3" id="KW-0808">Transferase</keyword>
<proteinExistence type="inferred from homology"/>
<keyword evidence="8" id="KW-0695">RNA-directed DNA polymerase</keyword>
<dbReference type="Pfam" id="PF06817">
    <property type="entry name" value="RVT_thumb"/>
    <property type="match status" value="1"/>
</dbReference>
<evidence type="ECO:0000256" key="8">
    <source>
        <dbReference type="ARBA" id="ARBA00022918"/>
    </source>
</evidence>
<protein>
    <recommendedName>
        <fullName evidence="2">ribonuclease H</fullName>
        <ecNumber evidence="2">3.1.26.4</ecNumber>
    </recommendedName>
</protein>
<comment type="caution">
    <text evidence="11">The sequence shown here is derived from an EMBL/GenBank/DDBJ whole genome shotgun (WGS) entry which is preliminary data.</text>
</comment>
<evidence type="ECO:0000256" key="2">
    <source>
        <dbReference type="ARBA" id="ARBA00012180"/>
    </source>
</evidence>
<reference evidence="11 12" key="1">
    <citation type="submission" date="2019-09" db="EMBL/GenBank/DDBJ databases">
        <title>Bird 10,000 Genomes (B10K) Project - Family phase.</title>
        <authorList>
            <person name="Zhang G."/>
        </authorList>
    </citation>
    <scope>NUCLEOTIDE SEQUENCE [LARGE SCALE GENOMIC DNA]</scope>
    <source>
        <strain evidence="11">B10K-DU-011-20</strain>
        <tissue evidence="11">Muscle</tissue>
    </source>
</reference>
<evidence type="ECO:0000256" key="6">
    <source>
        <dbReference type="ARBA" id="ARBA00022759"/>
    </source>
</evidence>
<dbReference type="PANTHER" id="PTHR41694">
    <property type="entry name" value="ENDOGENOUS RETROVIRUS GROUP K MEMBER POL PROTEIN"/>
    <property type="match status" value="1"/>
</dbReference>
<comment type="similarity">
    <text evidence="1">Belongs to the beta type-B retroviral polymerase family. HERV class-II K(HML-2) pol subfamily.</text>
</comment>
<keyword evidence="7" id="KW-0378">Hydrolase</keyword>
<keyword evidence="9" id="KW-1133">Transmembrane helix</keyword>
<dbReference type="SUPFAM" id="SSF56672">
    <property type="entry name" value="DNA/RNA polymerases"/>
    <property type="match status" value="1"/>
</dbReference>
<dbReference type="PROSITE" id="PS50878">
    <property type="entry name" value="RT_POL"/>
    <property type="match status" value="1"/>
</dbReference>
<dbReference type="GO" id="GO:0003964">
    <property type="term" value="F:RNA-directed DNA polymerase activity"/>
    <property type="evidence" value="ECO:0007669"/>
    <property type="project" value="UniProtKB-KW"/>
</dbReference>
<evidence type="ECO:0000256" key="3">
    <source>
        <dbReference type="ARBA" id="ARBA00022679"/>
    </source>
</evidence>
<dbReference type="EMBL" id="VXAM01002143">
    <property type="protein sequence ID" value="NXK01034.1"/>
    <property type="molecule type" value="Genomic_DNA"/>
</dbReference>
<dbReference type="GO" id="GO:0035613">
    <property type="term" value="F:RNA stem-loop binding"/>
    <property type="evidence" value="ECO:0007669"/>
    <property type="project" value="TreeGrafter"/>
</dbReference>
<dbReference type="InterPro" id="IPR043502">
    <property type="entry name" value="DNA/RNA_pol_sf"/>
</dbReference>
<evidence type="ECO:0000256" key="4">
    <source>
        <dbReference type="ARBA" id="ARBA00022695"/>
    </source>
</evidence>
<feature type="non-terminal residue" evidence="11">
    <location>
        <position position="182"/>
    </location>
</feature>
<keyword evidence="9" id="KW-0472">Membrane</keyword>
<dbReference type="InterPro" id="IPR000477">
    <property type="entry name" value="RT_dom"/>
</dbReference>
<name>A0A7L0FZW0_CORCN</name>
<dbReference type="Proteomes" id="UP000526942">
    <property type="component" value="Unassembled WGS sequence"/>
</dbReference>
<organism evidence="11 12">
    <name type="scientific">Corythaixoides concolor</name>
    <name type="common">Grey go-away-bird</name>
    <dbReference type="NCBI Taxonomy" id="103956"/>
    <lineage>
        <taxon>Eukaryota</taxon>
        <taxon>Metazoa</taxon>
        <taxon>Chordata</taxon>
        <taxon>Craniata</taxon>
        <taxon>Vertebrata</taxon>
        <taxon>Euteleostomi</taxon>
        <taxon>Archelosauria</taxon>
        <taxon>Archosauria</taxon>
        <taxon>Dinosauria</taxon>
        <taxon>Saurischia</taxon>
        <taxon>Theropoda</taxon>
        <taxon>Coelurosauria</taxon>
        <taxon>Aves</taxon>
        <taxon>Neognathae</taxon>
        <taxon>Neoaves</taxon>
        <taxon>Otidimorphae</taxon>
        <taxon>Musophagiformes</taxon>
        <taxon>Musophagidae</taxon>
        <taxon>Corythaixoides</taxon>
    </lineage>
</organism>
<feature type="domain" description="Reverse transcriptase" evidence="10">
    <location>
        <begin position="1"/>
        <end position="77"/>
    </location>
</feature>
<keyword evidence="4" id="KW-0548">Nucleotidyltransferase</keyword>
<feature type="transmembrane region" description="Helical" evidence="9">
    <location>
        <begin position="104"/>
        <end position="122"/>
    </location>
</feature>
<evidence type="ECO:0000256" key="9">
    <source>
        <dbReference type="SAM" id="Phobius"/>
    </source>
</evidence>
<dbReference type="AlphaFoldDB" id="A0A7L0FZW0"/>
<dbReference type="Gene3D" id="3.30.70.270">
    <property type="match status" value="2"/>
</dbReference>
<dbReference type="InterPro" id="IPR010661">
    <property type="entry name" value="RVT_thumb"/>
</dbReference>
<dbReference type="InterPro" id="IPR043128">
    <property type="entry name" value="Rev_trsase/Diguanyl_cyclase"/>
</dbReference>
<feature type="non-terminal residue" evidence="11">
    <location>
        <position position="1"/>
    </location>
</feature>
<evidence type="ECO:0000256" key="1">
    <source>
        <dbReference type="ARBA" id="ARBA00010879"/>
    </source>
</evidence>
<evidence type="ECO:0000256" key="7">
    <source>
        <dbReference type="ARBA" id="ARBA00022801"/>
    </source>
</evidence>
<keyword evidence="12" id="KW-1185">Reference proteome</keyword>
<gene>
    <name evidence="11" type="primary">Ervk25_1</name>
    <name evidence="11" type="ORF">CORCON_R04173</name>
</gene>
<evidence type="ECO:0000256" key="5">
    <source>
        <dbReference type="ARBA" id="ARBA00022722"/>
    </source>
</evidence>
<evidence type="ECO:0000259" key="10">
    <source>
        <dbReference type="PROSITE" id="PS50878"/>
    </source>
</evidence>
<keyword evidence="5" id="KW-0540">Nuclease</keyword>
<dbReference type="GO" id="GO:0004523">
    <property type="term" value="F:RNA-DNA hybrid ribonuclease activity"/>
    <property type="evidence" value="ECO:0007669"/>
    <property type="project" value="UniProtKB-EC"/>
</dbReference>
<dbReference type="OrthoDB" id="6773263at2759"/>
<dbReference type="PANTHER" id="PTHR41694:SF3">
    <property type="entry name" value="RNA-DIRECTED DNA POLYMERASE-RELATED"/>
    <property type="match status" value="1"/>
</dbReference>
<keyword evidence="6" id="KW-0255">Endonuclease</keyword>
<sequence length="182" mass="20940">SPTICQLVVDDALRQVRQVHKNIILYHYMDDILLAAETKEALQQVFETTELIFHKYGLWIAEKVQLEAPWKYLGWKLYESQIFPQNIPLVANDSLAHPAVINKCLLICITLVLISFLFWIFGNSITTKELSPLFNLLKGDPDLTSVRKLTEPAKQALQLVTDKISTTFAYRINIKLPIRLFL</sequence>
<keyword evidence="9" id="KW-0812">Transmembrane</keyword>
<dbReference type="Pfam" id="PF00078">
    <property type="entry name" value="RVT_1"/>
    <property type="match status" value="1"/>
</dbReference>